<keyword evidence="3" id="KW-1185">Reference proteome</keyword>
<dbReference type="InterPro" id="IPR025309">
    <property type="entry name" value="KTSC_dom"/>
</dbReference>
<evidence type="ECO:0000313" key="2">
    <source>
        <dbReference type="EMBL" id="RPD40579.1"/>
    </source>
</evidence>
<sequence length="65" mass="7942">MPSSVIRYFRYNPKTAVLKITFVTGRVYEYLSVPQEIYREMKEAFSKGQFFNKYIRDQFTFRILE</sequence>
<evidence type="ECO:0000259" key="1">
    <source>
        <dbReference type="Pfam" id="PF13619"/>
    </source>
</evidence>
<dbReference type="AlphaFoldDB" id="A0A3N4MLW2"/>
<comment type="caution">
    <text evidence="2">The sequence shown here is derived from an EMBL/GenBank/DDBJ whole genome shotgun (WGS) entry which is preliminary data.</text>
</comment>
<proteinExistence type="predicted"/>
<gene>
    <name evidence="2" type="ORF">EG028_14870</name>
</gene>
<dbReference type="Pfam" id="PF13619">
    <property type="entry name" value="KTSC"/>
    <property type="match status" value="1"/>
</dbReference>
<organism evidence="2 3">
    <name type="scientific">Chitinophaga barathri</name>
    <dbReference type="NCBI Taxonomy" id="1647451"/>
    <lineage>
        <taxon>Bacteria</taxon>
        <taxon>Pseudomonadati</taxon>
        <taxon>Bacteroidota</taxon>
        <taxon>Chitinophagia</taxon>
        <taxon>Chitinophagales</taxon>
        <taxon>Chitinophagaceae</taxon>
        <taxon>Chitinophaga</taxon>
    </lineage>
</organism>
<name>A0A3N4MLW2_9BACT</name>
<feature type="domain" description="KTSC" evidence="1">
    <location>
        <begin position="3"/>
        <end position="59"/>
    </location>
</feature>
<dbReference type="OrthoDB" id="8450910at2"/>
<evidence type="ECO:0000313" key="3">
    <source>
        <dbReference type="Proteomes" id="UP000279089"/>
    </source>
</evidence>
<protein>
    <submittedName>
        <fullName evidence="2">KTSC domain-containing protein</fullName>
    </submittedName>
</protein>
<dbReference type="Proteomes" id="UP000279089">
    <property type="component" value="Unassembled WGS sequence"/>
</dbReference>
<dbReference type="RefSeq" id="WP_120517105.1">
    <property type="nucleotide sequence ID" value="NZ_QXZY01000008.1"/>
</dbReference>
<reference evidence="3" key="1">
    <citation type="submission" date="2018-11" db="EMBL/GenBank/DDBJ databases">
        <title>Chitinophaga lutea sp.nov., isolate from arsenic contaminated soil.</title>
        <authorList>
            <person name="Zong Y."/>
        </authorList>
    </citation>
    <scope>NUCLEOTIDE SEQUENCE [LARGE SCALE GENOMIC DNA]</scope>
    <source>
        <strain evidence="3">YLT18</strain>
    </source>
</reference>
<accession>A0A3N4MLW2</accession>
<dbReference type="EMBL" id="RMBX01000007">
    <property type="protein sequence ID" value="RPD40579.1"/>
    <property type="molecule type" value="Genomic_DNA"/>
</dbReference>